<keyword evidence="3" id="KW-1185">Reference proteome</keyword>
<dbReference type="EMBL" id="JAVHNS010000012">
    <property type="protein sequence ID" value="KAK6338301.1"/>
    <property type="molecule type" value="Genomic_DNA"/>
</dbReference>
<comment type="caution">
    <text evidence="2">The sequence shown here is derived from an EMBL/GenBank/DDBJ whole genome shotgun (WGS) entry which is preliminary data.</text>
</comment>
<evidence type="ECO:0000313" key="2">
    <source>
        <dbReference type="EMBL" id="KAK6338301.1"/>
    </source>
</evidence>
<protein>
    <submittedName>
        <fullName evidence="2">Uncharacterized protein</fullName>
    </submittedName>
</protein>
<feature type="compositionally biased region" description="Basic residues" evidence="1">
    <location>
        <begin position="151"/>
        <end position="170"/>
    </location>
</feature>
<feature type="region of interest" description="Disordered" evidence="1">
    <location>
        <begin position="375"/>
        <end position="427"/>
    </location>
</feature>
<dbReference type="AlphaFoldDB" id="A0AAV9UDI5"/>
<feature type="compositionally biased region" description="Basic residues" evidence="1">
    <location>
        <begin position="26"/>
        <end position="46"/>
    </location>
</feature>
<sequence>MQPPSRVRKPSSRLIESQQATEGRKQRQRQKPGKQQPKKKQEGKKRKIDEEASKQEGAKRGGKKQKVDEEAAVVVPDSNFVAIEAGTDKKEISKGKRGAGRKRKAEGVTTSGVEGVLEEMVEEAVKEVEGKGEEEEIATAIEGGGGEGQQPKRKRARRGRKGKKGGRKAKKEAPPPAPTKKVPRPKRVRPWDSDDDLPPFTRPSGPAFEAVPMEILKDFLGEEERFHLSLLPEHNLNAREGVPAPPTNATKYDVAWLIDAIREDGHHEQEYPAARTKIPNPPEMREEMEMIAAKEEQLEADLNTITEIRYRRRRGGYSLTLSVTVGQRLHSIETNLSMLREFRGEREEWWEERRRRAEDEDREEEERRVNLLRGLCGAGGSEAPMDTRKNPVPAPPPVPKNRRRKATVFEEPVGKRRRTRRGGSGEG</sequence>
<evidence type="ECO:0000256" key="1">
    <source>
        <dbReference type="SAM" id="MobiDB-lite"/>
    </source>
</evidence>
<feature type="compositionally biased region" description="Basic residues" evidence="1">
    <location>
        <begin position="1"/>
        <end position="11"/>
    </location>
</feature>
<feature type="compositionally biased region" description="Basic and acidic residues" evidence="1">
    <location>
        <begin position="47"/>
        <end position="69"/>
    </location>
</feature>
<feature type="region of interest" description="Disordered" evidence="1">
    <location>
        <begin position="1"/>
        <end position="207"/>
    </location>
</feature>
<evidence type="ECO:0000313" key="3">
    <source>
        <dbReference type="Proteomes" id="UP001373714"/>
    </source>
</evidence>
<reference evidence="2 3" key="1">
    <citation type="submission" date="2019-10" db="EMBL/GenBank/DDBJ databases">
        <authorList>
            <person name="Palmer J.M."/>
        </authorList>
    </citation>
    <scope>NUCLEOTIDE SEQUENCE [LARGE SCALE GENOMIC DNA]</scope>
    <source>
        <strain evidence="2 3">TWF730</strain>
    </source>
</reference>
<feature type="compositionally biased region" description="Basic residues" evidence="1">
    <location>
        <begin position="95"/>
        <end position="104"/>
    </location>
</feature>
<proteinExistence type="predicted"/>
<organism evidence="2 3">
    <name type="scientific">Orbilia blumenaviensis</name>
    <dbReference type="NCBI Taxonomy" id="1796055"/>
    <lineage>
        <taxon>Eukaryota</taxon>
        <taxon>Fungi</taxon>
        <taxon>Dikarya</taxon>
        <taxon>Ascomycota</taxon>
        <taxon>Pezizomycotina</taxon>
        <taxon>Orbiliomycetes</taxon>
        <taxon>Orbiliales</taxon>
        <taxon>Orbiliaceae</taxon>
        <taxon>Orbilia</taxon>
    </lineage>
</organism>
<accession>A0AAV9UDI5</accession>
<dbReference type="Proteomes" id="UP001373714">
    <property type="component" value="Unassembled WGS sequence"/>
</dbReference>
<name>A0AAV9UDI5_9PEZI</name>
<gene>
    <name evidence="2" type="ORF">TWF730_002365</name>
</gene>